<evidence type="ECO:0000313" key="4">
    <source>
        <dbReference type="EMBL" id="CAB4900133.1"/>
    </source>
</evidence>
<sequence length="535" mass="57712">MEFNIADLWEKVVDTVPDREAMVCGERRLTFTTADERINQLAHALKSNGVGVGDHVALYLYNGTEYLEAMLAAFKIRAVPINVNYRYVEDELRYLLQNSESVAIVFHAEFAPLLAEIKNDLPQLVTYISIGSESSTELASLNAIDYEKALAEASPDRDFDPRSADDLYILYTGGTTGMPKGVMWRQEDIFFGAFGGGGAGNLIATPEEIADRAIAGDFRCLPACPFMHGTAHWMAFTALLTGGAVIIDSVRGLNPDHVWDLVATERVNFLVIVGDAMGRPLVEALEKSSSPPDLSGLSLLLSGGAILSPTVKKSLAAALPNTIVLDGIGSSEAGGQGQMVASADGEMPAQPRFVMNDETIVLNEDLQPASVGEVGRLARRGRIPLGYFRDPEKSAATFPEVDGVRWSLPGDHARLEDDGTITVLGRGSVSINTGGEKVYPEEVEGALKGHPDVFDAVVVGVPDQRWGERVVAVIQGRSGATPALEEIEPHLRKHIAGYKIPRAVVYVDQIVRSPSGKPDYRWAAKTAQSQLSEAK</sequence>
<accession>A0A6J7G7W0</accession>
<evidence type="ECO:0000259" key="2">
    <source>
        <dbReference type="Pfam" id="PF13193"/>
    </source>
</evidence>
<dbReference type="InterPro" id="IPR020845">
    <property type="entry name" value="AMP-binding_CS"/>
</dbReference>
<dbReference type="PROSITE" id="PS00455">
    <property type="entry name" value="AMP_BINDING"/>
    <property type="match status" value="1"/>
</dbReference>
<dbReference type="AlphaFoldDB" id="A0A6J7G7W0"/>
<dbReference type="SUPFAM" id="SSF56801">
    <property type="entry name" value="Acetyl-CoA synthetase-like"/>
    <property type="match status" value="1"/>
</dbReference>
<evidence type="ECO:0000313" key="3">
    <source>
        <dbReference type="EMBL" id="CAB4719054.1"/>
    </source>
</evidence>
<dbReference type="PANTHER" id="PTHR43767">
    <property type="entry name" value="LONG-CHAIN-FATTY-ACID--COA LIGASE"/>
    <property type="match status" value="1"/>
</dbReference>
<reference evidence="4" key="1">
    <citation type="submission" date="2020-05" db="EMBL/GenBank/DDBJ databases">
        <authorList>
            <person name="Chiriac C."/>
            <person name="Salcher M."/>
            <person name="Ghai R."/>
            <person name="Kavagutti S V."/>
        </authorList>
    </citation>
    <scope>NUCLEOTIDE SEQUENCE</scope>
</reference>
<dbReference type="Pfam" id="PF00501">
    <property type="entry name" value="AMP-binding"/>
    <property type="match status" value="1"/>
</dbReference>
<evidence type="ECO:0000313" key="6">
    <source>
        <dbReference type="EMBL" id="CAB5014519.1"/>
    </source>
</evidence>
<gene>
    <name evidence="3" type="ORF">UFOPK2683_00478</name>
    <name evidence="4" type="ORF">UFOPK3605_00440</name>
    <name evidence="5" type="ORF">UFOPK3897_00196</name>
    <name evidence="6" type="ORF">UFOPK4121_00249</name>
</gene>
<dbReference type="EMBL" id="CAFBPQ010000003">
    <property type="protein sequence ID" value="CAB5014519.1"/>
    <property type="molecule type" value="Genomic_DNA"/>
</dbReference>
<dbReference type="InterPro" id="IPR025110">
    <property type="entry name" value="AMP-bd_C"/>
</dbReference>
<feature type="domain" description="AMP-dependent synthetase/ligase" evidence="1">
    <location>
        <begin position="10"/>
        <end position="382"/>
    </location>
</feature>
<dbReference type="Gene3D" id="3.40.50.12780">
    <property type="entry name" value="N-terminal domain of ligase-like"/>
    <property type="match status" value="1"/>
</dbReference>
<dbReference type="InterPro" id="IPR000873">
    <property type="entry name" value="AMP-dep_synth/lig_dom"/>
</dbReference>
<dbReference type="Gene3D" id="3.30.300.30">
    <property type="match status" value="1"/>
</dbReference>
<dbReference type="InterPro" id="IPR045851">
    <property type="entry name" value="AMP-bd_C_sf"/>
</dbReference>
<dbReference type="InterPro" id="IPR050237">
    <property type="entry name" value="ATP-dep_AMP-bd_enzyme"/>
</dbReference>
<evidence type="ECO:0000259" key="1">
    <source>
        <dbReference type="Pfam" id="PF00501"/>
    </source>
</evidence>
<proteinExistence type="predicted"/>
<protein>
    <submittedName>
        <fullName evidence="4">Unannotated protein</fullName>
    </submittedName>
</protein>
<dbReference type="PANTHER" id="PTHR43767:SF1">
    <property type="entry name" value="NONRIBOSOMAL PEPTIDE SYNTHASE PES1 (EUROFUNG)-RELATED"/>
    <property type="match status" value="1"/>
</dbReference>
<dbReference type="EMBL" id="CAEZYK010000017">
    <property type="protein sequence ID" value="CAB4719054.1"/>
    <property type="molecule type" value="Genomic_DNA"/>
</dbReference>
<name>A0A6J7G7W0_9ZZZZ</name>
<feature type="domain" description="AMP-binding enzyme C-terminal" evidence="2">
    <location>
        <begin position="442"/>
        <end position="517"/>
    </location>
</feature>
<dbReference type="GO" id="GO:0016878">
    <property type="term" value="F:acid-thiol ligase activity"/>
    <property type="evidence" value="ECO:0007669"/>
    <property type="project" value="UniProtKB-ARBA"/>
</dbReference>
<dbReference type="EMBL" id="CAFBMM010000011">
    <property type="protein sequence ID" value="CAB4900133.1"/>
    <property type="molecule type" value="Genomic_DNA"/>
</dbReference>
<organism evidence="4">
    <name type="scientific">freshwater metagenome</name>
    <dbReference type="NCBI Taxonomy" id="449393"/>
    <lineage>
        <taxon>unclassified sequences</taxon>
        <taxon>metagenomes</taxon>
        <taxon>ecological metagenomes</taxon>
    </lineage>
</organism>
<dbReference type="NCBIfam" id="NF005863">
    <property type="entry name" value="PRK07798.1"/>
    <property type="match status" value="1"/>
</dbReference>
<dbReference type="InterPro" id="IPR042099">
    <property type="entry name" value="ANL_N_sf"/>
</dbReference>
<dbReference type="Pfam" id="PF13193">
    <property type="entry name" value="AMP-binding_C"/>
    <property type="match status" value="1"/>
</dbReference>
<dbReference type="EMBL" id="CAFBOF010000002">
    <property type="protein sequence ID" value="CAB4969035.1"/>
    <property type="molecule type" value="Genomic_DNA"/>
</dbReference>
<evidence type="ECO:0000313" key="5">
    <source>
        <dbReference type="EMBL" id="CAB4969035.1"/>
    </source>
</evidence>